<keyword evidence="5" id="KW-0677">Repeat</keyword>
<dbReference type="CDD" id="cd03250">
    <property type="entry name" value="ABCC_MRP_domain1"/>
    <property type="match status" value="1"/>
</dbReference>
<dbReference type="SMART" id="SM00382">
    <property type="entry name" value="AAA"/>
    <property type="match status" value="2"/>
</dbReference>
<dbReference type="CDD" id="cd03244">
    <property type="entry name" value="ABCC_MRP_domain2"/>
    <property type="match status" value="1"/>
</dbReference>
<comment type="similarity">
    <text evidence="2">Belongs to the ABC transporter superfamily. ABCC family. Conjugate transporter (TC 3.A.1.208) subfamily.</text>
</comment>
<dbReference type="GO" id="GO:0016020">
    <property type="term" value="C:membrane"/>
    <property type="evidence" value="ECO:0007669"/>
    <property type="project" value="InterPro"/>
</dbReference>
<comment type="subcellular location">
    <subcellularLocation>
        <location evidence="1">Endomembrane system</location>
        <topology evidence="1">Multi-pass membrane protein</topology>
    </subcellularLocation>
</comment>
<dbReference type="SUPFAM" id="SSF90123">
    <property type="entry name" value="ABC transporter transmembrane region"/>
    <property type="match status" value="2"/>
</dbReference>
<feature type="domain" description="ABC transporter" evidence="12">
    <location>
        <begin position="520"/>
        <end position="748"/>
    </location>
</feature>
<dbReference type="InterPro" id="IPR003593">
    <property type="entry name" value="AAA+_ATPase"/>
</dbReference>
<dbReference type="PROSITE" id="PS50893">
    <property type="entry name" value="ABC_TRANSPORTER_2"/>
    <property type="match status" value="2"/>
</dbReference>
<feature type="transmembrane region" description="Helical" evidence="11">
    <location>
        <begin position="933"/>
        <end position="963"/>
    </location>
</feature>
<evidence type="ECO:0000313" key="14">
    <source>
        <dbReference type="EMBL" id="CAD8877193.1"/>
    </source>
</evidence>
<evidence type="ECO:0000259" key="12">
    <source>
        <dbReference type="PROSITE" id="PS50893"/>
    </source>
</evidence>
<evidence type="ECO:0000259" key="13">
    <source>
        <dbReference type="PROSITE" id="PS50929"/>
    </source>
</evidence>
<evidence type="ECO:0000256" key="9">
    <source>
        <dbReference type="ARBA" id="ARBA00023136"/>
    </source>
</evidence>
<dbReference type="FunFam" id="1.20.1560.10:FF:000006">
    <property type="entry name" value="ATP-binding cassette, sub-family C (CFTR/MRP), member 9"/>
    <property type="match status" value="1"/>
</dbReference>
<dbReference type="SUPFAM" id="SSF52540">
    <property type="entry name" value="P-loop containing nucleoside triphosphate hydrolases"/>
    <property type="match status" value="2"/>
</dbReference>
<feature type="compositionally biased region" description="Polar residues" evidence="10">
    <location>
        <begin position="21"/>
        <end position="35"/>
    </location>
</feature>
<keyword evidence="3" id="KW-0813">Transport</keyword>
<proteinExistence type="inferred from homology"/>
<feature type="transmembrane region" description="Helical" evidence="11">
    <location>
        <begin position="362"/>
        <end position="390"/>
    </location>
</feature>
<dbReference type="PANTHER" id="PTHR24223">
    <property type="entry name" value="ATP-BINDING CASSETTE SUB-FAMILY C"/>
    <property type="match status" value="1"/>
</dbReference>
<dbReference type="InterPro" id="IPR044726">
    <property type="entry name" value="ABCC_6TM_D2"/>
</dbReference>
<dbReference type="CDD" id="cd18579">
    <property type="entry name" value="ABC_6TM_ABCC_D1"/>
    <property type="match status" value="1"/>
</dbReference>
<evidence type="ECO:0000256" key="10">
    <source>
        <dbReference type="SAM" id="MobiDB-lite"/>
    </source>
</evidence>
<dbReference type="PANTHER" id="PTHR24223:SF415">
    <property type="entry name" value="FI20190P1"/>
    <property type="match status" value="1"/>
</dbReference>
<dbReference type="InterPro" id="IPR017871">
    <property type="entry name" value="ABC_transporter-like_CS"/>
</dbReference>
<feature type="domain" description="ABC transmembrane type-1" evidence="13">
    <location>
        <begin position="146"/>
        <end position="428"/>
    </location>
</feature>
<dbReference type="PROSITE" id="PS50929">
    <property type="entry name" value="ABC_TM1F"/>
    <property type="match status" value="2"/>
</dbReference>
<protein>
    <recommendedName>
        <fullName evidence="15">ATP-dependent transporter ycf16</fullName>
    </recommendedName>
</protein>
<feature type="region of interest" description="Disordered" evidence="10">
    <location>
        <begin position="1"/>
        <end position="54"/>
    </location>
</feature>
<evidence type="ECO:0000256" key="6">
    <source>
        <dbReference type="ARBA" id="ARBA00022741"/>
    </source>
</evidence>
<feature type="compositionally biased region" description="Basic residues" evidence="10">
    <location>
        <begin position="492"/>
        <end position="511"/>
    </location>
</feature>
<dbReference type="InterPro" id="IPR011527">
    <property type="entry name" value="ABC1_TM_dom"/>
</dbReference>
<dbReference type="Pfam" id="PF00005">
    <property type="entry name" value="ABC_tran"/>
    <property type="match status" value="2"/>
</dbReference>
<dbReference type="GO" id="GO:0140359">
    <property type="term" value="F:ABC-type transporter activity"/>
    <property type="evidence" value="ECO:0007669"/>
    <property type="project" value="InterPro"/>
</dbReference>
<dbReference type="InterPro" id="IPR036640">
    <property type="entry name" value="ABC1_TM_sf"/>
</dbReference>
<dbReference type="EMBL" id="HBFR01006112">
    <property type="protein sequence ID" value="CAD8877193.1"/>
    <property type="molecule type" value="Transcribed_RNA"/>
</dbReference>
<feature type="transmembrane region" description="Helical" evidence="11">
    <location>
        <begin position="1039"/>
        <end position="1057"/>
    </location>
</feature>
<evidence type="ECO:0000256" key="4">
    <source>
        <dbReference type="ARBA" id="ARBA00022692"/>
    </source>
</evidence>
<dbReference type="CDD" id="cd18580">
    <property type="entry name" value="ABC_6TM_ABCC_D2"/>
    <property type="match status" value="1"/>
</dbReference>
<feature type="transmembrane region" description="Helical" evidence="11">
    <location>
        <begin position="402"/>
        <end position="427"/>
    </location>
</feature>
<feature type="transmembrane region" description="Helical" evidence="11">
    <location>
        <begin position="285"/>
        <end position="307"/>
    </location>
</feature>
<evidence type="ECO:0000256" key="3">
    <source>
        <dbReference type="ARBA" id="ARBA00022448"/>
    </source>
</evidence>
<dbReference type="FunFam" id="3.40.50.300:FF:000997">
    <property type="entry name" value="Multidrug resistance-associated protein 1"/>
    <property type="match status" value="1"/>
</dbReference>
<keyword evidence="6" id="KW-0547">Nucleotide-binding</keyword>
<dbReference type="FunFam" id="1.20.1560.10:FF:000010">
    <property type="entry name" value="Multidrug resistance-associated ABC transporter"/>
    <property type="match status" value="1"/>
</dbReference>
<sequence>MENVSPSEPPSESGTAGVASGPSSSPTASDTSVASNEHPKTKISDVNSHDTPDTSYEDASNCFGVWTLSYLTPLLQLGGKRPLQIDDVGQPSRADRADLAYARVGVMWEEMVKTKKEAVKRGEEPPEPDLFSVLLNGYGRNKVIYAFSLYIISAVLQFGPVVILNDLVVHFQSNYESPTLINLWVEVVLLFVLPVAVSFLQSRHNCIMAHLSVFVRTALSTMLYKKALTVSAAGRLQTSTGQVVNMMSNDTAQLQRFLQFMGFFFVAPLQIVIALVMIYQQIGNATWVGVAVMIVLVPVNMIVFTVVNKYRRLAIKHTDSRVKMINEVLNGIRILKFYAWEKPFRKEISNIREEEMQALTKLAYVQAVGFSMILLSVPIIQPILVFLTYIATSDEPLDSARAFTTVALFNIMRFPFAFLPMGFLQYLQARIAFCRLVRYMHLPELGEYVVNGAHPEDTDGTGSISGSVVMKNCSFTWSDLIKYKESTEGTTNKKKVGKKKEKKKSMKKRTKGKSETDAVIEVDAETSSLSDLIILKGVSLKINPGSLVAVIGPVGSGKSSLLSSILGEMEPIGDSKVYLPTNGNERHVSYCAQTPWIVNNTVRENILFSRKFDQSRYDEVVAAAALSDDLAILPAGDATEIGERGINLSGGQKARVALARALYSKEAGLLLLDDPLSAVDSHVGEHLFEECINGPVATGMTRILVTHRVHFLPRCDAVIVMDGGKIVHFGSYDELKEQGVDFGEEENSEGEEEMVPVKGSEEAAVAPLVTIDQKEKARQKEKGKNLITEEEKEEGEVESRAYSRYANAGGSCLFAGFILVQGGGRAFEVLSTFWLAYWAEMEITNDSNYYINVYAFLSMMGVVALTVRSIMMAVHRLRASRTIHAQLTNSVLRAPVAFFDVTPIGRVLNRFAADMDKIDLELTNSLSQGVNTLWQVVGAIGAISMATKGMFLVPLVPLSFMYYKIQKWFRRSSANLQRVTSVTNSPIFTDFSQMLSGTSTIRAYRTEKQFFEQCIKSFNVHNASYTLVQLANNWLGLRLDFLGGFISFFIGAISVGLKGNNFISAGWLGLALSYSIEVTGFLKHGVRMIATIEEQMTSVERVLHYADNIEPEAPETIPDKDPKEGTWPKVGAVEITNASMRYRDGPLVLRDLSVSIQGGEKIGVVGRTGSGKSSLMIVLFRITELSNGIISIDDIDTATVGTNALRSSLSIIPQEPVLFSNTVRYNLDPFYDKTEEELWTVLEKVQLADAIKALPSTLNEPVAEGGENFSQGQRQLICIARALLRKPRILVMDEATASIDNETDALIQKMIRENFREATVLTIAHRLNTIMDSDKILVLDNGKLAEFDTPSVLLDKQDGIFKAMVAKSMVRKSGSSNSLRALTAV</sequence>
<keyword evidence="8 11" id="KW-1133">Transmembrane helix</keyword>
<feature type="transmembrane region" description="Helical" evidence="11">
    <location>
        <begin position="183"/>
        <end position="200"/>
    </location>
</feature>
<dbReference type="Gene3D" id="1.20.1560.10">
    <property type="entry name" value="ABC transporter type 1, transmembrane domain"/>
    <property type="match status" value="2"/>
</dbReference>
<evidence type="ECO:0000256" key="11">
    <source>
        <dbReference type="SAM" id="Phobius"/>
    </source>
</evidence>
<feature type="region of interest" description="Disordered" evidence="10">
    <location>
        <begin position="491"/>
        <end position="516"/>
    </location>
</feature>
<dbReference type="Gene3D" id="3.40.50.300">
    <property type="entry name" value="P-loop containing nucleotide triphosphate hydrolases"/>
    <property type="match status" value="2"/>
</dbReference>
<dbReference type="FunFam" id="3.40.50.300:FF:000074">
    <property type="entry name" value="Multidrug resistance-associated protein 5 isoform 1"/>
    <property type="match status" value="1"/>
</dbReference>
<evidence type="ECO:0000256" key="5">
    <source>
        <dbReference type="ARBA" id="ARBA00022737"/>
    </source>
</evidence>
<evidence type="ECO:0000256" key="7">
    <source>
        <dbReference type="ARBA" id="ARBA00022840"/>
    </source>
</evidence>
<feature type="domain" description="ABC transporter" evidence="12">
    <location>
        <begin position="1133"/>
        <end position="1366"/>
    </location>
</feature>
<evidence type="ECO:0000256" key="8">
    <source>
        <dbReference type="ARBA" id="ARBA00022989"/>
    </source>
</evidence>
<feature type="transmembrane region" description="Helical" evidence="11">
    <location>
        <begin position="143"/>
        <end position="163"/>
    </location>
</feature>
<name>A0A7S1B7F6_9STRA</name>
<evidence type="ECO:0000256" key="1">
    <source>
        <dbReference type="ARBA" id="ARBA00004127"/>
    </source>
</evidence>
<dbReference type="GO" id="GO:0005524">
    <property type="term" value="F:ATP binding"/>
    <property type="evidence" value="ECO:0007669"/>
    <property type="project" value="UniProtKB-KW"/>
</dbReference>
<feature type="transmembrane region" description="Helical" evidence="11">
    <location>
        <begin position="257"/>
        <end position="279"/>
    </location>
</feature>
<feature type="transmembrane region" description="Helical" evidence="11">
    <location>
        <begin position="849"/>
        <end position="870"/>
    </location>
</feature>
<feature type="domain" description="ABC transmembrane type-1" evidence="13">
    <location>
        <begin position="826"/>
        <end position="1094"/>
    </location>
</feature>
<dbReference type="InterPro" id="IPR003439">
    <property type="entry name" value="ABC_transporter-like_ATP-bd"/>
</dbReference>
<dbReference type="Pfam" id="PF00664">
    <property type="entry name" value="ABC_membrane"/>
    <property type="match status" value="2"/>
</dbReference>
<dbReference type="InterPro" id="IPR027417">
    <property type="entry name" value="P-loop_NTPase"/>
</dbReference>
<dbReference type="InterPro" id="IPR044746">
    <property type="entry name" value="ABCC_6TM_D1"/>
</dbReference>
<dbReference type="InterPro" id="IPR050173">
    <property type="entry name" value="ABC_transporter_C-like"/>
</dbReference>
<organism evidence="14">
    <name type="scientific">Corethron hystrix</name>
    <dbReference type="NCBI Taxonomy" id="216773"/>
    <lineage>
        <taxon>Eukaryota</taxon>
        <taxon>Sar</taxon>
        <taxon>Stramenopiles</taxon>
        <taxon>Ochrophyta</taxon>
        <taxon>Bacillariophyta</taxon>
        <taxon>Coscinodiscophyceae</taxon>
        <taxon>Corethrophycidae</taxon>
        <taxon>Corethrales</taxon>
        <taxon>Corethraceae</taxon>
        <taxon>Corethron</taxon>
    </lineage>
</organism>
<feature type="compositionally biased region" description="Basic and acidic residues" evidence="10">
    <location>
        <begin position="37"/>
        <end position="52"/>
    </location>
</feature>
<keyword evidence="7" id="KW-0067">ATP-binding</keyword>
<keyword evidence="4 11" id="KW-0812">Transmembrane</keyword>
<dbReference type="GO" id="GO:0016887">
    <property type="term" value="F:ATP hydrolysis activity"/>
    <property type="evidence" value="ECO:0007669"/>
    <property type="project" value="InterPro"/>
</dbReference>
<evidence type="ECO:0000256" key="2">
    <source>
        <dbReference type="ARBA" id="ARBA00009726"/>
    </source>
</evidence>
<dbReference type="GO" id="GO:0012505">
    <property type="term" value="C:endomembrane system"/>
    <property type="evidence" value="ECO:0007669"/>
    <property type="project" value="UniProtKB-SubCell"/>
</dbReference>
<keyword evidence="9 11" id="KW-0472">Membrane</keyword>
<gene>
    <name evidence="14" type="ORF">CHYS00102_LOCUS4377</name>
</gene>
<accession>A0A7S1B7F6</accession>
<evidence type="ECO:0008006" key="15">
    <source>
        <dbReference type="Google" id="ProtNLM"/>
    </source>
</evidence>
<reference evidence="14" key="1">
    <citation type="submission" date="2021-01" db="EMBL/GenBank/DDBJ databases">
        <authorList>
            <person name="Corre E."/>
            <person name="Pelletier E."/>
            <person name="Niang G."/>
            <person name="Scheremetjew M."/>
            <person name="Finn R."/>
            <person name="Kale V."/>
            <person name="Holt S."/>
            <person name="Cochrane G."/>
            <person name="Meng A."/>
            <person name="Brown T."/>
            <person name="Cohen L."/>
        </authorList>
    </citation>
    <scope>NUCLEOTIDE SEQUENCE</scope>
    <source>
        <strain evidence="14">308</strain>
    </source>
</reference>
<dbReference type="PROSITE" id="PS00211">
    <property type="entry name" value="ABC_TRANSPORTER_1"/>
    <property type="match status" value="2"/>
</dbReference>